<protein>
    <recommendedName>
        <fullName evidence="4">Glycosyltransferase</fullName>
    </recommendedName>
</protein>
<feature type="transmembrane region" description="Helical" evidence="1">
    <location>
        <begin position="421"/>
        <end position="447"/>
    </location>
</feature>
<feature type="transmembrane region" description="Helical" evidence="1">
    <location>
        <begin position="696"/>
        <end position="719"/>
    </location>
</feature>
<keyword evidence="1" id="KW-1133">Transmembrane helix</keyword>
<evidence type="ECO:0000256" key="1">
    <source>
        <dbReference type="SAM" id="Phobius"/>
    </source>
</evidence>
<evidence type="ECO:0008006" key="4">
    <source>
        <dbReference type="Google" id="ProtNLM"/>
    </source>
</evidence>
<dbReference type="AlphaFoldDB" id="A0A4R0QQK9"/>
<dbReference type="OrthoDB" id="3734530at2"/>
<feature type="transmembrane region" description="Helical" evidence="1">
    <location>
        <begin position="311"/>
        <end position="331"/>
    </location>
</feature>
<keyword evidence="3" id="KW-1185">Reference proteome</keyword>
<dbReference type="SUPFAM" id="SSF53448">
    <property type="entry name" value="Nucleotide-diphospho-sugar transferases"/>
    <property type="match status" value="1"/>
</dbReference>
<feature type="transmembrane region" description="Helical" evidence="1">
    <location>
        <begin position="636"/>
        <end position="656"/>
    </location>
</feature>
<keyword evidence="1" id="KW-0812">Transmembrane</keyword>
<dbReference type="PANTHER" id="PTHR43685">
    <property type="entry name" value="GLYCOSYLTRANSFERASE"/>
    <property type="match status" value="1"/>
</dbReference>
<comment type="caution">
    <text evidence="2">The sequence shown here is derived from an EMBL/GenBank/DDBJ whole genome shotgun (WGS) entry which is preliminary data.</text>
</comment>
<feature type="transmembrane region" description="Helical" evidence="1">
    <location>
        <begin position="829"/>
        <end position="849"/>
    </location>
</feature>
<keyword evidence="1" id="KW-0472">Membrane</keyword>
<evidence type="ECO:0000313" key="3">
    <source>
        <dbReference type="Proteomes" id="UP000291289"/>
    </source>
</evidence>
<sequence>MTREADSSEKMGLAQACVQAARQIRSLSSTQQSIDSTITAVITVEDDTRYLPDTLAAVMNQTVLPGNVIIVNCAHDAEKMTQSDERLLRTALDVFTTHTDVVTSSGRSYGEAVTQAINHALDSGLIANSVEYLWLLHDDSRPLDNTYVDTVNEVRHNNASVSIIGAKQLSWDGQVLANVGYYAQRYHRITSLVVDGEMDQDQYDSRQDVYAVSLTGSFVRISDWMRLGGFSNALGTFGQSRDFGRRVARSGGRVIVEPRARIGHRRARFEGVRTPHGTIHECIPEDLRTYKNSAFSVFASRDAYFYSDMSIIRWIYLWPLSLFVACGRAIASFIRKQPYEAICELIMPWHNLIHCVAIASARTTLSSVQKLSVSKLSAVSAKSEQVRVYKDHINDLFAQYNNKVISPMVRVHLQKLARQRYAWLALITVAVFAINCAVNFAALRALFAGEHLASSTLISTASSTRELFDAATTPYSFAVLEGASVPSSPFLLIYALASLFTFGHAYATSALIILASVPAAVMSMWALAGIFTRSNIARITIALAWVASGFFTGVFVTGNLAMMVTYVFLPAGAAFAAKAVGVYQTEDPIESEPSIQASAWAALCFAVVSASEPQLFLIMIAVALVLSIIYRHHVLMIASMGIPSIVVLFPTIVAVIRQPQSWAQLFADIANTAYVNASVLQVFVPGQTQLWGSQLAGTLVMVISIVASIMLVIMAVISLTVPSLLKPSRSMWAVILAGLAMSVCAPHIAVSLGSESVIYASVLPASSVVMMALLTLLAMMSGPATTQFIPVLTQDKLARQAQEEAIEDPALRGLSRSPERTAFAVSRGFVVAICALMTLTWAAGASAFFTSQHTNVHVSSQTLPIVAQEYVTANPARRIAVVQFDDNHHMNYSILSSAHGDIITSSAAVDASRATGIMTSKTENNVAQALAQLVESNDDDSITALSNAGIGGIYVMYSGNDIDFSTFVSNASGTNNTETVVNNNQGAYIRISIKAASEQGVDMSGYNRIAHSTQRYVWIGVLITVGLIYLILAMPRFFARGE</sequence>
<dbReference type="InterPro" id="IPR050834">
    <property type="entry name" value="Glycosyltransf_2"/>
</dbReference>
<evidence type="ECO:0000313" key="2">
    <source>
        <dbReference type="EMBL" id="TCD54612.1"/>
    </source>
</evidence>
<organism evidence="2 3">
    <name type="scientific">Alloscardovia theropitheci</name>
    <dbReference type="NCBI Taxonomy" id="2496842"/>
    <lineage>
        <taxon>Bacteria</taxon>
        <taxon>Bacillati</taxon>
        <taxon>Actinomycetota</taxon>
        <taxon>Actinomycetes</taxon>
        <taxon>Bifidobacteriales</taxon>
        <taxon>Bifidobacteriaceae</taxon>
        <taxon>Alloscardovia</taxon>
    </lineage>
</organism>
<gene>
    <name evidence="2" type="ORF">EJ419_02610</name>
</gene>
<feature type="transmembrane region" description="Helical" evidence="1">
    <location>
        <begin position="1016"/>
        <end position="1039"/>
    </location>
</feature>
<feature type="transmembrane region" description="Helical" evidence="1">
    <location>
        <begin position="731"/>
        <end position="750"/>
    </location>
</feature>
<dbReference type="Gene3D" id="3.90.550.10">
    <property type="entry name" value="Spore Coat Polysaccharide Biosynthesis Protein SpsA, Chain A"/>
    <property type="match status" value="1"/>
</dbReference>
<dbReference type="RefSeq" id="WP_131283369.1">
    <property type="nucleotide sequence ID" value="NZ_RXLP01000012.1"/>
</dbReference>
<proteinExistence type="predicted"/>
<name>A0A4R0QQK9_9BIFI</name>
<dbReference type="InterPro" id="IPR029044">
    <property type="entry name" value="Nucleotide-diphossugar_trans"/>
</dbReference>
<feature type="transmembrane region" description="Helical" evidence="1">
    <location>
        <begin position="563"/>
        <end position="585"/>
    </location>
</feature>
<reference evidence="2 3" key="1">
    <citation type="submission" date="2018-12" db="EMBL/GenBank/DDBJ databases">
        <title>Alloscrdovia theropitheci sp. nov: a novel taxon from the feces of the bleeding-herat monkey (Theropithecus geleda).</title>
        <authorList>
            <person name="Modesto M."/>
        </authorList>
    </citation>
    <scope>NUCLEOTIDE SEQUENCE [LARGE SCALE GENOMIC DNA]</scope>
    <source>
        <strain evidence="2 3">GLDI4/2</strain>
    </source>
</reference>
<feature type="transmembrane region" description="Helical" evidence="1">
    <location>
        <begin position="536"/>
        <end position="557"/>
    </location>
</feature>
<feature type="transmembrane region" description="Helical" evidence="1">
    <location>
        <begin position="756"/>
        <end position="779"/>
    </location>
</feature>
<dbReference type="Proteomes" id="UP000291289">
    <property type="component" value="Unassembled WGS sequence"/>
</dbReference>
<dbReference type="EMBL" id="RXLP01000012">
    <property type="protein sequence ID" value="TCD54612.1"/>
    <property type="molecule type" value="Genomic_DNA"/>
</dbReference>
<dbReference type="PANTHER" id="PTHR43685:SF3">
    <property type="entry name" value="SLR2126 PROTEIN"/>
    <property type="match status" value="1"/>
</dbReference>
<feature type="transmembrane region" description="Helical" evidence="1">
    <location>
        <begin position="597"/>
        <end position="630"/>
    </location>
</feature>
<accession>A0A4R0QQK9</accession>